<accession>A0AAX6GXD6</accession>
<feature type="transmembrane region" description="Helical" evidence="1">
    <location>
        <begin position="13"/>
        <end position="31"/>
    </location>
</feature>
<keyword evidence="1" id="KW-1133">Transmembrane helix</keyword>
<gene>
    <name evidence="2" type="ORF">M6B38_339745</name>
</gene>
<evidence type="ECO:0000313" key="2">
    <source>
        <dbReference type="EMBL" id="KAJ6833399.1"/>
    </source>
</evidence>
<dbReference type="Proteomes" id="UP001140949">
    <property type="component" value="Unassembled WGS sequence"/>
</dbReference>
<dbReference type="AlphaFoldDB" id="A0AAX6GXD6"/>
<reference evidence="2" key="1">
    <citation type="journal article" date="2023" name="GigaByte">
        <title>Genome assembly of the bearded iris, Iris pallida Lam.</title>
        <authorList>
            <person name="Bruccoleri R.E."/>
            <person name="Oakeley E.J."/>
            <person name="Faust A.M.E."/>
            <person name="Altorfer M."/>
            <person name="Dessus-Babus S."/>
            <person name="Burckhardt D."/>
            <person name="Oertli M."/>
            <person name="Naumann U."/>
            <person name="Petersen F."/>
            <person name="Wong J."/>
        </authorList>
    </citation>
    <scope>NUCLEOTIDE SEQUENCE</scope>
    <source>
        <strain evidence="2">GSM-AAB239-AS_SAM_17_03QT</strain>
    </source>
</reference>
<keyword evidence="3" id="KW-1185">Reference proteome</keyword>
<dbReference type="EMBL" id="JANAVB010015000">
    <property type="protein sequence ID" value="KAJ6833399.1"/>
    <property type="molecule type" value="Genomic_DNA"/>
</dbReference>
<comment type="caution">
    <text evidence="2">The sequence shown here is derived from an EMBL/GenBank/DDBJ whole genome shotgun (WGS) entry which is preliminary data.</text>
</comment>
<name>A0AAX6GXD6_IRIPA</name>
<reference evidence="2" key="2">
    <citation type="submission" date="2023-04" db="EMBL/GenBank/DDBJ databases">
        <authorList>
            <person name="Bruccoleri R.E."/>
            <person name="Oakeley E.J."/>
            <person name="Faust A.-M."/>
            <person name="Dessus-Babus S."/>
            <person name="Altorfer M."/>
            <person name="Burckhardt D."/>
            <person name="Oertli M."/>
            <person name="Naumann U."/>
            <person name="Petersen F."/>
            <person name="Wong J."/>
        </authorList>
    </citation>
    <scope>NUCLEOTIDE SEQUENCE</scope>
    <source>
        <strain evidence="2">GSM-AAB239-AS_SAM_17_03QT</strain>
        <tissue evidence="2">Leaf</tissue>
    </source>
</reference>
<proteinExistence type="predicted"/>
<sequence length="61" mass="7326">MLYVLNFVEQYNYFLRIALITFHVVVVYNYFRVSRIYKGFLEFVKVSFGLHWKVDGGVLGR</sequence>
<evidence type="ECO:0000313" key="3">
    <source>
        <dbReference type="Proteomes" id="UP001140949"/>
    </source>
</evidence>
<keyword evidence="1" id="KW-0472">Membrane</keyword>
<keyword evidence="1" id="KW-0812">Transmembrane</keyword>
<protein>
    <submittedName>
        <fullName evidence="2">Protein TWIN LOV 1</fullName>
    </submittedName>
</protein>
<organism evidence="2 3">
    <name type="scientific">Iris pallida</name>
    <name type="common">Sweet iris</name>
    <dbReference type="NCBI Taxonomy" id="29817"/>
    <lineage>
        <taxon>Eukaryota</taxon>
        <taxon>Viridiplantae</taxon>
        <taxon>Streptophyta</taxon>
        <taxon>Embryophyta</taxon>
        <taxon>Tracheophyta</taxon>
        <taxon>Spermatophyta</taxon>
        <taxon>Magnoliopsida</taxon>
        <taxon>Liliopsida</taxon>
        <taxon>Asparagales</taxon>
        <taxon>Iridaceae</taxon>
        <taxon>Iridoideae</taxon>
        <taxon>Irideae</taxon>
        <taxon>Iris</taxon>
    </lineage>
</organism>
<evidence type="ECO:0000256" key="1">
    <source>
        <dbReference type="SAM" id="Phobius"/>
    </source>
</evidence>